<feature type="domain" description="OmpA-like" evidence="13">
    <location>
        <begin position="228"/>
        <end position="343"/>
    </location>
</feature>
<dbReference type="EMBL" id="NXIF01000017">
    <property type="protein sequence ID" value="PKI81371.1"/>
    <property type="molecule type" value="Genomic_DNA"/>
</dbReference>
<comment type="caution">
    <text evidence="14">The sequence shown here is derived from an EMBL/GenBank/DDBJ whole genome shotgun (WGS) entry which is preliminary data.</text>
</comment>
<dbReference type="GO" id="GO:0046930">
    <property type="term" value="C:pore complex"/>
    <property type="evidence" value="ECO:0007669"/>
    <property type="project" value="UniProtKB-KW"/>
</dbReference>
<dbReference type="SUPFAM" id="SSF103088">
    <property type="entry name" value="OmpA-like"/>
    <property type="match status" value="1"/>
</dbReference>
<dbReference type="PANTHER" id="PTHR30329:SF21">
    <property type="entry name" value="LIPOPROTEIN YIAD-RELATED"/>
    <property type="match status" value="1"/>
</dbReference>
<dbReference type="KEGG" id="ahs:AHALO_0554"/>
<evidence type="ECO:0000256" key="12">
    <source>
        <dbReference type="SAM" id="SignalP"/>
    </source>
</evidence>
<accession>A0A2N1J488</accession>
<sequence length="343" mass="37811">MKKVLLSTVLCASLMFAADSSYKYEITPLVGGVVTEGNTDLDSHYGVGGLSLGFNLDESMFDQIELGFLRSLGDVDYDKGGDTSISRIFTNVIKNYELTNNTSLYALVGAGVEVFGHEAYDNESGVFGNYGVGLRYNISDDLIFKTDVRHLIETDHGDNNLLYTFGLAIPFGKKATNVTKQEPVKQEVKPEPVKQVEPKKVVLDTDGDGVIDSKDECANTPKGDFVDEKGCSLKTDLNINFAFDSSKINNSYESKIKKFAEFMKAFPSTKAKIEAHTDSIGTEKYNQKLSERRAASTVEALKAYKIDAKRLKWHGYGESKPLATNATKEGRAKNRRVEATIVK</sequence>
<keyword evidence="3" id="KW-1134">Transmembrane beta strand</keyword>
<evidence type="ECO:0000256" key="7">
    <source>
        <dbReference type="ARBA" id="ARBA00023114"/>
    </source>
</evidence>
<keyword evidence="7" id="KW-0626">Porin</keyword>
<dbReference type="PROSITE" id="PS51123">
    <property type="entry name" value="OMPA_2"/>
    <property type="match status" value="1"/>
</dbReference>
<keyword evidence="8 10" id="KW-0472">Membrane</keyword>
<dbReference type="OrthoDB" id="9805566at2"/>
<evidence type="ECO:0000256" key="9">
    <source>
        <dbReference type="ARBA" id="ARBA00023237"/>
    </source>
</evidence>
<keyword evidence="14" id="KW-0969">Cilium</keyword>
<keyword evidence="15" id="KW-1185">Reference proteome</keyword>
<proteinExistence type="predicted"/>
<keyword evidence="5 12" id="KW-0732">Signal</keyword>
<dbReference type="InterPro" id="IPR006665">
    <property type="entry name" value="OmpA-like"/>
</dbReference>
<evidence type="ECO:0000256" key="6">
    <source>
        <dbReference type="ARBA" id="ARBA00023065"/>
    </source>
</evidence>
<dbReference type="InterPro" id="IPR027385">
    <property type="entry name" value="Beta-barrel_OMP"/>
</dbReference>
<dbReference type="CDD" id="cd07185">
    <property type="entry name" value="OmpA_C-like"/>
    <property type="match status" value="1"/>
</dbReference>
<evidence type="ECO:0000256" key="3">
    <source>
        <dbReference type="ARBA" id="ARBA00022452"/>
    </source>
</evidence>
<dbReference type="SUPFAM" id="SSF56925">
    <property type="entry name" value="OMPA-like"/>
    <property type="match status" value="1"/>
</dbReference>
<dbReference type="Pfam" id="PF13505">
    <property type="entry name" value="OMP_b-brl"/>
    <property type="match status" value="1"/>
</dbReference>
<evidence type="ECO:0000256" key="1">
    <source>
        <dbReference type="ARBA" id="ARBA00004571"/>
    </source>
</evidence>
<evidence type="ECO:0000259" key="13">
    <source>
        <dbReference type="PROSITE" id="PS51123"/>
    </source>
</evidence>
<keyword evidence="4" id="KW-0812">Transmembrane</keyword>
<dbReference type="PRINTS" id="PR01021">
    <property type="entry name" value="OMPADOMAIN"/>
</dbReference>
<dbReference type="GO" id="GO:0005509">
    <property type="term" value="F:calcium ion binding"/>
    <property type="evidence" value="ECO:0007669"/>
    <property type="project" value="InterPro"/>
</dbReference>
<dbReference type="InterPro" id="IPR006664">
    <property type="entry name" value="OMP_bac"/>
</dbReference>
<dbReference type="InterPro" id="IPR050330">
    <property type="entry name" value="Bact_OuterMem_StrucFunc"/>
</dbReference>
<dbReference type="PANTHER" id="PTHR30329">
    <property type="entry name" value="STATOR ELEMENT OF FLAGELLAR MOTOR COMPLEX"/>
    <property type="match status" value="1"/>
</dbReference>
<evidence type="ECO:0000256" key="2">
    <source>
        <dbReference type="ARBA" id="ARBA00022448"/>
    </source>
</evidence>
<keyword evidence="9" id="KW-0998">Cell outer membrane</keyword>
<evidence type="ECO:0000256" key="4">
    <source>
        <dbReference type="ARBA" id="ARBA00022692"/>
    </source>
</evidence>
<evidence type="ECO:0000313" key="15">
    <source>
        <dbReference type="Proteomes" id="UP000233248"/>
    </source>
</evidence>
<keyword evidence="14" id="KW-0966">Cell projection</keyword>
<reference evidence="14 15" key="1">
    <citation type="submission" date="2017-09" db="EMBL/GenBank/DDBJ databases">
        <title>Genomics of the genus Arcobacter.</title>
        <authorList>
            <person name="Perez-Cataluna A."/>
            <person name="Figueras M.J."/>
            <person name="Salas-Masso N."/>
        </authorList>
    </citation>
    <scope>NUCLEOTIDE SEQUENCE [LARGE SCALE GENOMIC DNA]</scope>
    <source>
        <strain evidence="14 15">DSM 18005</strain>
    </source>
</reference>
<evidence type="ECO:0000256" key="10">
    <source>
        <dbReference type="PROSITE-ProRule" id="PRU00473"/>
    </source>
</evidence>
<dbReference type="GO" id="GO:0015288">
    <property type="term" value="F:porin activity"/>
    <property type="evidence" value="ECO:0007669"/>
    <property type="project" value="UniProtKB-KW"/>
</dbReference>
<feature type="chain" id="PRO_5014605848" evidence="12">
    <location>
        <begin position="18"/>
        <end position="343"/>
    </location>
</feature>
<gene>
    <name evidence="14" type="ORF">CP960_04630</name>
</gene>
<dbReference type="GO" id="GO:0009279">
    <property type="term" value="C:cell outer membrane"/>
    <property type="evidence" value="ECO:0007669"/>
    <property type="project" value="UniProtKB-SubCell"/>
</dbReference>
<evidence type="ECO:0000256" key="11">
    <source>
        <dbReference type="SAM" id="MobiDB-lite"/>
    </source>
</evidence>
<dbReference type="InterPro" id="IPR036737">
    <property type="entry name" value="OmpA-like_sf"/>
</dbReference>
<evidence type="ECO:0000313" key="14">
    <source>
        <dbReference type="EMBL" id="PKI81371.1"/>
    </source>
</evidence>
<feature type="region of interest" description="Disordered" evidence="11">
    <location>
        <begin position="322"/>
        <end position="343"/>
    </location>
</feature>
<dbReference type="Gene3D" id="2.40.160.20">
    <property type="match status" value="1"/>
</dbReference>
<dbReference type="Gene3D" id="3.30.1330.60">
    <property type="entry name" value="OmpA-like domain"/>
    <property type="match status" value="1"/>
</dbReference>
<keyword evidence="14" id="KW-0282">Flagellum</keyword>
<evidence type="ECO:0000256" key="8">
    <source>
        <dbReference type="ARBA" id="ARBA00023136"/>
    </source>
</evidence>
<dbReference type="GO" id="GO:0006811">
    <property type="term" value="P:monoatomic ion transport"/>
    <property type="evidence" value="ECO:0007669"/>
    <property type="project" value="UniProtKB-KW"/>
</dbReference>
<dbReference type="Pfam" id="PF00691">
    <property type="entry name" value="OmpA"/>
    <property type="match status" value="1"/>
</dbReference>
<comment type="subcellular location">
    <subcellularLocation>
        <location evidence="1">Cell outer membrane</location>
        <topology evidence="1">Multi-pass membrane protein</topology>
    </subcellularLocation>
</comment>
<feature type="signal peptide" evidence="12">
    <location>
        <begin position="1"/>
        <end position="17"/>
    </location>
</feature>
<dbReference type="Proteomes" id="UP000233248">
    <property type="component" value="Unassembled WGS sequence"/>
</dbReference>
<keyword evidence="2" id="KW-0813">Transport</keyword>
<dbReference type="SUPFAM" id="SSF103647">
    <property type="entry name" value="TSP type-3 repeat"/>
    <property type="match status" value="1"/>
</dbReference>
<keyword evidence="6" id="KW-0406">Ion transport</keyword>
<dbReference type="RefSeq" id="WP_101184189.1">
    <property type="nucleotide sequence ID" value="NZ_CP031218.1"/>
</dbReference>
<protein>
    <submittedName>
        <fullName evidence="14">Flagellar motor protein MotB</fullName>
    </submittedName>
</protein>
<dbReference type="InterPro" id="IPR011250">
    <property type="entry name" value="OMP/PagP_B-barrel"/>
</dbReference>
<dbReference type="AlphaFoldDB" id="A0A2N1J488"/>
<feature type="compositionally biased region" description="Basic and acidic residues" evidence="11">
    <location>
        <begin position="328"/>
        <end position="343"/>
    </location>
</feature>
<organism evidence="14 15">
    <name type="scientific">Malaciobacter halophilus</name>
    <dbReference type="NCBI Taxonomy" id="197482"/>
    <lineage>
        <taxon>Bacteria</taxon>
        <taxon>Pseudomonadati</taxon>
        <taxon>Campylobacterota</taxon>
        <taxon>Epsilonproteobacteria</taxon>
        <taxon>Campylobacterales</taxon>
        <taxon>Arcobacteraceae</taxon>
        <taxon>Malaciobacter</taxon>
    </lineage>
</organism>
<dbReference type="InterPro" id="IPR028974">
    <property type="entry name" value="TSP_type-3_rpt"/>
</dbReference>
<name>A0A2N1J488_9BACT</name>
<evidence type="ECO:0000256" key="5">
    <source>
        <dbReference type="ARBA" id="ARBA00022729"/>
    </source>
</evidence>